<dbReference type="PANTHER" id="PTHR30065:SF8">
    <property type="entry name" value="FLAGELLAR BIOSYNTHETIC PROTEIN FLIR"/>
    <property type="match status" value="1"/>
</dbReference>
<reference evidence="11" key="1">
    <citation type="submission" date="2020-12" db="EMBL/GenBank/DDBJ databases">
        <title>Geomonas sp. Red875, isolated from river sediment.</title>
        <authorList>
            <person name="Xu Z."/>
            <person name="Zhang Z."/>
            <person name="Masuda Y."/>
            <person name="Itoh H."/>
            <person name="Senoo K."/>
        </authorList>
    </citation>
    <scope>NUCLEOTIDE SEQUENCE</scope>
    <source>
        <strain evidence="11">Red875</strain>
    </source>
</reference>
<keyword evidence="11" id="KW-0282">Flagellum</keyword>
<keyword evidence="7 10" id="KW-0472">Membrane</keyword>
<dbReference type="GO" id="GO:0044780">
    <property type="term" value="P:bacterial-type flagellum assembly"/>
    <property type="evidence" value="ECO:0007669"/>
    <property type="project" value="UniProtKB-UniRule"/>
</dbReference>
<feature type="transmembrane region" description="Helical" evidence="10">
    <location>
        <begin position="84"/>
        <end position="104"/>
    </location>
</feature>
<evidence type="ECO:0000256" key="5">
    <source>
        <dbReference type="ARBA" id="ARBA00022692"/>
    </source>
</evidence>
<dbReference type="GO" id="GO:0006605">
    <property type="term" value="P:protein targeting"/>
    <property type="evidence" value="ECO:0007669"/>
    <property type="project" value="UniProtKB-UniRule"/>
</dbReference>
<dbReference type="Proteomes" id="UP000636888">
    <property type="component" value="Unassembled WGS sequence"/>
</dbReference>
<keyword evidence="11" id="KW-0966">Cell projection</keyword>
<dbReference type="InterPro" id="IPR002010">
    <property type="entry name" value="T3SS_IM_R"/>
</dbReference>
<comment type="similarity">
    <text evidence="2 10">Belongs to the FliR/MopE/SpaR family.</text>
</comment>
<evidence type="ECO:0000256" key="2">
    <source>
        <dbReference type="ARBA" id="ARBA00009772"/>
    </source>
</evidence>
<dbReference type="NCBIfam" id="TIGR01400">
    <property type="entry name" value="fliR"/>
    <property type="match status" value="1"/>
</dbReference>
<organism evidence="11 12">
    <name type="scientific">Geomesophilobacter sediminis</name>
    <dbReference type="NCBI Taxonomy" id="2798584"/>
    <lineage>
        <taxon>Bacteria</taxon>
        <taxon>Pseudomonadati</taxon>
        <taxon>Thermodesulfobacteriota</taxon>
        <taxon>Desulfuromonadia</taxon>
        <taxon>Geobacterales</taxon>
        <taxon>Geobacteraceae</taxon>
        <taxon>Geomesophilobacter</taxon>
    </lineage>
</organism>
<proteinExistence type="inferred from homology"/>
<name>A0A8J7LYG5_9BACT</name>
<dbReference type="PRINTS" id="PR00953">
    <property type="entry name" value="TYPE3IMRPROT"/>
</dbReference>
<dbReference type="InterPro" id="IPR006303">
    <property type="entry name" value="FliR"/>
</dbReference>
<dbReference type="AlphaFoldDB" id="A0A8J7LYG5"/>
<evidence type="ECO:0000256" key="7">
    <source>
        <dbReference type="ARBA" id="ARBA00023136"/>
    </source>
</evidence>
<accession>A0A8J7LYG5</accession>
<keyword evidence="11" id="KW-0969">Cilium</keyword>
<keyword evidence="8 10" id="KW-0975">Bacterial flagellum</keyword>
<dbReference type="GO" id="GO:0009425">
    <property type="term" value="C:bacterial-type flagellum basal body"/>
    <property type="evidence" value="ECO:0007669"/>
    <property type="project" value="UniProtKB-SubCell"/>
</dbReference>
<comment type="subcellular location">
    <subcellularLocation>
        <location evidence="10">Cell membrane</location>
        <topology evidence="10">Multi-pass membrane protein</topology>
    </subcellularLocation>
    <subcellularLocation>
        <location evidence="10">Bacterial flagellum basal body</location>
    </subcellularLocation>
</comment>
<feature type="transmembrane region" description="Helical" evidence="10">
    <location>
        <begin position="15"/>
        <end position="35"/>
    </location>
</feature>
<evidence type="ECO:0000256" key="3">
    <source>
        <dbReference type="ARBA" id="ARBA00021717"/>
    </source>
</evidence>
<feature type="transmembrane region" description="Helical" evidence="10">
    <location>
        <begin position="191"/>
        <end position="213"/>
    </location>
</feature>
<dbReference type="EMBL" id="JAEMHM010000006">
    <property type="protein sequence ID" value="MBJ6724762.1"/>
    <property type="molecule type" value="Genomic_DNA"/>
</dbReference>
<keyword evidence="6 10" id="KW-1133">Transmembrane helix</keyword>
<evidence type="ECO:0000256" key="8">
    <source>
        <dbReference type="ARBA" id="ARBA00023143"/>
    </source>
</evidence>
<comment type="function">
    <text evidence="1 10">Role in flagellar biosynthesis.</text>
</comment>
<keyword evidence="5 10" id="KW-0812">Transmembrane</keyword>
<comment type="caution">
    <text evidence="11">The sequence shown here is derived from an EMBL/GenBank/DDBJ whole genome shotgun (WGS) entry which is preliminary data.</text>
</comment>
<dbReference type="RefSeq" id="WP_199383650.1">
    <property type="nucleotide sequence ID" value="NZ_JAEMHM010000006.1"/>
</dbReference>
<sequence>MQLFDSFPIGALDQVVPFLLVLTRVAGLFSAIPMFGGRIVPNRVKTPLFLTLAILIYPIVKPLVHVPPANDVISLGLLVISEMLIGITLGFLAQIIFAAVEFCGNQVGMQIGLSMASLFDPNTQASVPTMAVFQGALATLVFLALDVHHVFIRGIVESYRLVPIGSWHTSPNLYKMIVEASSGVLVIAVKLAAPVAVALLATSVVLGIVARAFPQMNVFMVSMPLNIGVGLLILGLSLPVFFRVLQGAFGTLSQQMIALFRLLA</sequence>
<dbReference type="GO" id="GO:0005886">
    <property type="term" value="C:plasma membrane"/>
    <property type="evidence" value="ECO:0007669"/>
    <property type="project" value="UniProtKB-SubCell"/>
</dbReference>
<feature type="transmembrane region" description="Helical" evidence="10">
    <location>
        <begin position="47"/>
        <end position="64"/>
    </location>
</feature>
<dbReference type="Pfam" id="PF01311">
    <property type="entry name" value="Bac_export_1"/>
    <property type="match status" value="1"/>
</dbReference>
<evidence type="ECO:0000256" key="9">
    <source>
        <dbReference type="NCBIfam" id="TIGR01400"/>
    </source>
</evidence>
<evidence type="ECO:0000256" key="4">
    <source>
        <dbReference type="ARBA" id="ARBA00022475"/>
    </source>
</evidence>
<keyword evidence="12" id="KW-1185">Reference proteome</keyword>
<dbReference type="PANTHER" id="PTHR30065">
    <property type="entry name" value="FLAGELLAR BIOSYNTHETIC PROTEIN FLIR"/>
    <property type="match status" value="1"/>
</dbReference>
<evidence type="ECO:0000256" key="10">
    <source>
        <dbReference type="RuleBase" id="RU362071"/>
    </source>
</evidence>
<feature type="transmembrane region" description="Helical" evidence="10">
    <location>
        <begin position="225"/>
        <end position="245"/>
    </location>
</feature>
<keyword evidence="4 10" id="KW-1003">Cell membrane</keyword>
<evidence type="ECO:0000256" key="6">
    <source>
        <dbReference type="ARBA" id="ARBA00022989"/>
    </source>
</evidence>
<evidence type="ECO:0000313" key="11">
    <source>
        <dbReference type="EMBL" id="MBJ6724762.1"/>
    </source>
</evidence>
<evidence type="ECO:0000313" key="12">
    <source>
        <dbReference type="Proteomes" id="UP000636888"/>
    </source>
</evidence>
<protein>
    <recommendedName>
        <fullName evidence="3 9">Flagellar biosynthetic protein FliR</fullName>
    </recommendedName>
</protein>
<gene>
    <name evidence="11" type="primary">fliR</name>
    <name evidence="11" type="ORF">JFN93_08595</name>
</gene>
<evidence type="ECO:0000256" key="1">
    <source>
        <dbReference type="ARBA" id="ARBA00002578"/>
    </source>
</evidence>